<gene>
    <name evidence="5" type="ORF">UFOPK3662_03064</name>
</gene>
<dbReference type="InterPro" id="IPR001296">
    <property type="entry name" value="Glyco_trans_1"/>
</dbReference>
<keyword evidence="2" id="KW-0808">Transferase</keyword>
<dbReference type="InterPro" id="IPR028098">
    <property type="entry name" value="Glyco_trans_4-like_N"/>
</dbReference>
<dbReference type="PANTHER" id="PTHR12526:SF640">
    <property type="entry name" value="COLANIC ACID BIOSYNTHESIS GLYCOSYLTRANSFERASE WCAL-RELATED"/>
    <property type="match status" value="1"/>
</dbReference>
<evidence type="ECO:0000259" key="4">
    <source>
        <dbReference type="Pfam" id="PF13439"/>
    </source>
</evidence>
<evidence type="ECO:0000259" key="3">
    <source>
        <dbReference type="Pfam" id="PF00534"/>
    </source>
</evidence>
<keyword evidence="1" id="KW-0328">Glycosyltransferase</keyword>
<dbReference type="CDD" id="cd03801">
    <property type="entry name" value="GT4_PimA-like"/>
    <property type="match status" value="1"/>
</dbReference>
<dbReference type="Pfam" id="PF13439">
    <property type="entry name" value="Glyco_transf_4"/>
    <property type="match status" value="1"/>
</dbReference>
<accession>A0A6J7KYN9</accession>
<protein>
    <submittedName>
        <fullName evidence="5">Unannotated protein</fullName>
    </submittedName>
</protein>
<dbReference type="EMBL" id="CAFBMW010000032">
    <property type="protein sequence ID" value="CAB4958614.1"/>
    <property type="molecule type" value="Genomic_DNA"/>
</dbReference>
<reference evidence="5" key="1">
    <citation type="submission" date="2020-05" db="EMBL/GenBank/DDBJ databases">
        <authorList>
            <person name="Chiriac C."/>
            <person name="Salcher M."/>
            <person name="Ghai R."/>
            <person name="Kavagutti S V."/>
        </authorList>
    </citation>
    <scope>NUCLEOTIDE SEQUENCE</scope>
</reference>
<organism evidence="5">
    <name type="scientific">freshwater metagenome</name>
    <dbReference type="NCBI Taxonomy" id="449393"/>
    <lineage>
        <taxon>unclassified sequences</taxon>
        <taxon>metagenomes</taxon>
        <taxon>ecological metagenomes</taxon>
    </lineage>
</organism>
<dbReference type="GO" id="GO:0016757">
    <property type="term" value="F:glycosyltransferase activity"/>
    <property type="evidence" value="ECO:0007669"/>
    <property type="project" value="UniProtKB-KW"/>
</dbReference>
<evidence type="ECO:0000256" key="1">
    <source>
        <dbReference type="ARBA" id="ARBA00022676"/>
    </source>
</evidence>
<sequence length="373" mass="40824">MLFNWRDTANPEGGGSERYVEAMAHGLVERGARATIFCAAHDHAPADEVVGGVRYVRRGDHLGIYVLGALRLLFRRFGKVDLVVDVQNGLPFFTRLATRAPVVVLVHHVHREQWPVVFPGLLGRVGWWIERVVAPRVYRRSQYIAVSRATRAELIGLGVGRERIAVVHNGTAPPPVLDTPRSPTPMLCVLGRLVPHKQVEHAIDAIRAVRVDHPDATLVVVGNGWWADELRSYVTSAGVDDAVVFTGHVTEREKHEILARSWLMVLPSLKEGWGIVIGEAGSHGVPTVAYASAGGTRESIADGTSGVLVDTPEELTAVVQRLVDDTAERQRLGKGAREMSHTFSWSHSQDSFVHVLADAIDGRRVAVEDPEGP</sequence>
<evidence type="ECO:0000256" key="2">
    <source>
        <dbReference type="ARBA" id="ARBA00022679"/>
    </source>
</evidence>
<evidence type="ECO:0000313" key="5">
    <source>
        <dbReference type="EMBL" id="CAB4958614.1"/>
    </source>
</evidence>
<feature type="domain" description="Glycosyl transferase family 1" evidence="3">
    <location>
        <begin position="184"/>
        <end position="339"/>
    </location>
</feature>
<proteinExistence type="predicted"/>
<dbReference type="SUPFAM" id="SSF53756">
    <property type="entry name" value="UDP-Glycosyltransferase/glycogen phosphorylase"/>
    <property type="match status" value="1"/>
</dbReference>
<dbReference type="Pfam" id="PF00534">
    <property type="entry name" value="Glycos_transf_1"/>
    <property type="match status" value="1"/>
</dbReference>
<dbReference type="PANTHER" id="PTHR12526">
    <property type="entry name" value="GLYCOSYLTRANSFERASE"/>
    <property type="match status" value="1"/>
</dbReference>
<name>A0A6J7KYN9_9ZZZZ</name>
<feature type="domain" description="Glycosyltransferase subfamily 4-like N-terminal" evidence="4">
    <location>
        <begin position="14"/>
        <end position="170"/>
    </location>
</feature>
<dbReference type="Gene3D" id="3.40.50.2000">
    <property type="entry name" value="Glycogen Phosphorylase B"/>
    <property type="match status" value="2"/>
</dbReference>
<dbReference type="AlphaFoldDB" id="A0A6J7KYN9"/>